<dbReference type="Gene3D" id="2.70.70.10">
    <property type="entry name" value="Glucose Permease (Domain IIA)"/>
    <property type="match status" value="1"/>
</dbReference>
<proteinExistence type="predicted"/>
<dbReference type="CDD" id="cd12797">
    <property type="entry name" value="M23_peptidase"/>
    <property type="match status" value="1"/>
</dbReference>
<evidence type="ECO:0000256" key="4">
    <source>
        <dbReference type="SAM" id="SignalP"/>
    </source>
</evidence>
<keyword evidence="2" id="KW-0964">Secreted</keyword>
<dbReference type="AlphaFoldDB" id="A0A2H0YXY1"/>
<evidence type="ECO:0000259" key="6">
    <source>
        <dbReference type="Pfam" id="PF24517"/>
    </source>
</evidence>
<comment type="caution">
    <text evidence="7">The sequence shown here is derived from an EMBL/GenBank/DDBJ whole genome shotgun (WGS) entry which is preliminary data.</text>
</comment>
<dbReference type="InterPro" id="IPR016047">
    <property type="entry name" value="M23ase_b-sheet_dom"/>
</dbReference>
<feature type="signal peptide" evidence="4">
    <location>
        <begin position="1"/>
        <end position="22"/>
    </location>
</feature>
<evidence type="ECO:0000256" key="2">
    <source>
        <dbReference type="ARBA" id="ARBA00022525"/>
    </source>
</evidence>
<dbReference type="GO" id="GO:0004222">
    <property type="term" value="F:metalloendopeptidase activity"/>
    <property type="evidence" value="ECO:0007669"/>
    <property type="project" value="TreeGrafter"/>
</dbReference>
<evidence type="ECO:0000259" key="5">
    <source>
        <dbReference type="Pfam" id="PF01551"/>
    </source>
</evidence>
<evidence type="ECO:0000256" key="3">
    <source>
        <dbReference type="ARBA" id="ARBA00022729"/>
    </source>
</evidence>
<dbReference type="NCBIfam" id="NF033679">
    <property type="entry name" value="DNRLRE_dom"/>
    <property type="match status" value="1"/>
</dbReference>
<sequence>MKKSFAVLIVLFCVFITQSAQAVTVYYQPTPFPLKKANGTTMPQDNISIVHVWNGWLPSVYYGQTFQRDSSLQVGGWGDQYRTYLKFDIIGLPKNVDQALIWLMPYSRGDSSTPIPYAVCQVISPWNLSMTWNTQPGIGTCYGWYSAPTAGNWSGFWLSGVGGLDWYNQWQSQMLVNNGVMLFPQAVNNNFDVFYNTLYSSYSVDPYADARRPILQLTFTPPTGMPNFKMPLPGGYKWLLTNEIGGYECKGETPWPDTTHQGNNYFSLDFFPTNVKDGGGSYTGNIPILAVAGGTVIDVAQSNSDSRGWYITLDHGNGYQTRYLHFKNHAARANGTWLNNGNWVNQGDQLGFMGGTGGYPVHLHINFWLNGIGASTTTNLTYAVMDGWLLKSFQTECAVDANGVPTNRIRYYHSSNTPTGN</sequence>
<protein>
    <submittedName>
        <fullName evidence="7">Uncharacterized protein</fullName>
    </submittedName>
</protein>
<dbReference type="InterPro" id="IPR011055">
    <property type="entry name" value="Dup_hybrid_motif"/>
</dbReference>
<feature type="domain" description="Carbohydrate-binding module family 96" evidence="6">
    <location>
        <begin position="64"/>
        <end position="153"/>
    </location>
</feature>
<feature type="domain" description="M23ase beta-sheet core" evidence="5">
    <location>
        <begin position="286"/>
        <end position="371"/>
    </location>
</feature>
<dbReference type="InterPro" id="IPR050570">
    <property type="entry name" value="Cell_wall_metabolism_enzyme"/>
</dbReference>
<dbReference type="InterPro" id="IPR055372">
    <property type="entry name" value="CBM96"/>
</dbReference>
<dbReference type="Pfam" id="PF01551">
    <property type="entry name" value="Peptidase_M23"/>
    <property type="match status" value="1"/>
</dbReference>
<evidence type="ECO:0000313" key="7">
    <source>
        <dbReference type="EMBL" id="PIS43159.1"/>
    </source>
</evidence>
<evidence type="ECO:0000313" key="8">
    <source>
        <dbReference type="Proteomes" id="UP000228687"/>
    </source>
</evidence>
<organism evidence="7 8">
    <name type="scientific">Candidatus Kaiserbacteria bacterium CG08_land_8_20_14_0_20_50_21</name>
    <dbReference type="NCBI Taxonomy" id="1974604"/>
    <lineage>
        <taxon>Bacteria</taxon>
        <taxon>Candidatus Kaiseribacteriota</taxon>
    </lineage>
</organism>
<dbReference type="Proteomes" id="UP000228687">
    <property type="component" value="Unassembled WGS sequence"/>
</dbReference>
<dbReference type="PANTHER" id="PTHR21666">
    <property type="entry name" value="PEPTIDASE-RELATED"/>
    <property type="match status" value="1"/>
</dbReference>
<dbReference type="SUPFAM" id="SSF51261">
    <property type="entry name" value="Duplicated hybrid motif"/>
    <property type="match status" value="1"/>
</dbReference>
<keyword evidence="3 4" id="KW-0732">Signal</keyword>
<dbReference type="GO" id="GO:0005576">
    <property type="term" value="C:extracellular region"/>
    <property type="evidence" value="ECO:0007669"/>
    <property type="project" value="UniProtKB-SubCell"/>
</dbReference>
<feature type="chain" id="PRO_5013668590" evidence="4">
    <location>
        <begin position="23"/>
        <end position="421"/>
    </location>
</feature>
<dbReference type="Pfam" id="PF24517">
    <property type="entry name" value="CBM96"/>
    <property type="match status" value="1"/>
</dbReference>
<comment type="subcellular location">
    <subcellularLocation>
        <location evidence="1">Secreted</location>
    </subcellularLocation>
</comment>
<evidence type="ECO:0000256" key="1">
    <source>
        <dbReference type="ARBA" id="ARBA00004613"/>
    </source>
</evidence>
<name>A0A2H0YXY1_9BACT</name>
<dbReference type="PANTHER" id="PTHR21666:SF270">
    <property type="entry name" value="MUREIN HYDROLASE ACTIVATOR ENVC"/>
    <property type="match status" value="1"/>
</dbReference>
<gene>
    <name evidence="7" type="ORF">COT23_02865</name>
</gene>
<accession>A0A2H0YXY1</accession>
<dbReference type="EMBL" id="PEXT01000059">
    <property type="protein sequence ID" value="PIS43159.1"/>
    <property type="molecule type" value="Genomic_DNA"/>
</dbReference>
<reference evidence="8" key="1">
    <citation type="submission" date="2017-09" db="EMBL/GenBank/DDBJ databases">
        <title>Depth-based differentiation of microbial function through sediment-hosted aquifers and enrichment of novel symbionts in the deep terrestrial subsurface.</title>
        <authorList>
            <person name="Probst A.J."/>
            <person name="Ladd B."/>
            <person name="Jarett J.K."/>
            <person name="Geller-Mcgrath D.E."/>
            <person name="Sieber C.M.K."/>
            <person name="Emerson J.B."/>
            <person name="Anantharaman K."/>
            <person name="Thomas B.C."/>
            <person name="Malmstrom R."/>
            <person name="Stieglmeier M."/>
            <person name="Klingl A."/>
            <person name="Woyke T."/>
            <person name="Ryan C.M."/>
            <person name="Banfield J.F."/>
        </authorList>
    </citation>
    <scope>NUCLEOTIDE SEQUENCE [LARGE SCALE GENOMIC DNA]</scope>
</reference>